<protein>
    <submittedName>
        <fullName evidence="2">ATP-dependent helicase brm-like protein</fullName>
    </submittedName>
</protein>
<dbReference type="EMBL" id="ASHM01037489">
    <property type="protein sequence ID" value="PNX80210.1"/>
    <property type="molecule type" value="Genomic_DNA"/>
</dbReference>
<name>A0A2K3LNV3_TRIPR</name>
<accession>A0A2K3LNV3</accession>
<evidence type="ECO:0000256" key="1">
    <source>
        <dbReference type="SAM" id="MobiDB-lite"/>
    </source>
</evidence>
<dbReference type="ExpressionAtlas" id="A0A2K3LNV3">
    <property type="expression patterns" value="baseline"/>
</dbReference>
<keyword evidence="2" id="KW-0067">ATP-binding</keyword>
<proteinExistence type="predicted"/>
<feature type="compositionally biased region" description="Basic and acidic residues" evidence="1">
    <location>
        <begin position="61"/>
        <end position="70"/>
    </location>
</feature>
<comment type="caution">
    <text evidence="2">The sequence shown here is derived from an EMBL/GenBank/DDBJ whole genome shotgun (WGS) entry which is preliminary data.</text>
</comment>
<organism evidence="2 3">
    <name type="scientific">Trifolium pratense</name>
    <name type="common">Red clover</name>
    <dbReference type="NCBI Taxonomy" id="57577"/>
    <lineage>
        <taxon>Eukaryota</taxon>
        <taxon>Viridiplantae</taxon>
        <taxon>Streptophyta</taxon>
        <taxon>Embryophyta</taxon>
        <taxon>Tracheophyta</taxon>
        <taxon>Spermatophyta</taxon>
        <taxon>Magnoliopsida</taxon>
        <taxon>eudicotyledons</taxon>
        <taxon>Gunneridae</taxon>
        <taxon>Pentapetalae</taxon>
        <taxon>rosids</taxon>
        <taxon>fabids</taxon>
        <taxon>Fabales</taxon>
        <taxon>Fabaceae</taxon>
        <taxon>Papilionoideae</taxon>
        <taxon>50 kb inversion clade</taxon>
        <taxon>NPAAA clade</taxon>
        <taxon>Hologalegina</taxon>
        <taxon>IRL clade</taxon>
        <taxon>Trifolieae</taxon>
        <taxon>Trifolium</taxon>
    </lineage>
</organism>
<dbReference type="AlphaFoldDB" id="A0A2K3LNV3"/>
<keyword evidence="2" id="KW-0347">Helicase</keyword>
<feature type="compositionally biased region" description="Polar residues" evidence="1">
    <location>
        <begin position="167"/>
        <end position="185"/>
    </location>
</feature>
<evidence type="ECO:0000313" key="2">
    <source>
        <dbReference type="EMBL" id="PNX80210.1"/>
    </source>
</evidence>
<evidence type="ECO:0000313" key="3">
    <source>
        <dbReference type="Proteomes" id="UP000236291"/>
    </source>
</evidence>
<keyword evidence="2" id="KW-0378">Hydrolase</keyword>
<dbReference type="STRING" id="57577.A0A2K3LNV3"/>
<sequence>VRTEARKVHDLFFDILKIAFPDTDFRDAKSALSFTGPISVTTNVSSPRQVAVGQSKRHRLINEVDIDPHPPQRPLQRGSGSSGENSRIRVRVPPKESRSGYGSGSSMREQHQEQDDSPPLLTHPGELVVCKKRRNDREKSLAKPRTGPVSPSMRSPGSGSVPKDVRLSQQTQGWVGQPSSQQPNGSVGWANPVKRLRTDSAKRRPSHM</sequence>
<dbReference type="GO" id="GO:0004386">
    <property type="term" value="F:helicase activity"/>
    <property type="evidence" value="ECO:0007669"/>
    <property type="project" value="UniProtKB-KW"/>
</dbReference>
<feature type="region of interest" description="Disordered" evidence="1">
    <location>
        <begin position="61"/>
        <end position="208"/>
    </location>
</feature>
<feature type="non-terminal residue" evidence="2">
    <location>
        <position position="1"/>
    </location>
</feature>
<reference evidence="2 3" key="1">
    <citation type="journal article" date="2014" name="Am. J. Bot.">
        <title>Genome assembly and annotation for red clover (Trifolium pratense; Fabaceae).</title>
        <authorList>
            <person name="Istvanek J."/>
            <person name="Jaros M."/>
            <person name="Krenek A."/>
            <person name="Repkova J."/>
        </authorList>
    </citation>
    <scope>NUCLEOTIDE SEQUENCE [LARGE SCALE GENOMIC DNA]</scope>
    <source>
        <strain evidence="3">cv. Tatra</strain>
        <tissue evidence="2">Young leaves</tissue>
    </source>
</reference>
<gene>
    <name evidence="2" type="ORF">L195_g036207</name>
</gene>
<reference evidence="2 3" key="2">
    <citation type="journal article" date="2017" name="Front. Plant Sci.">
        <title>Gene Classification and Mining of Molecular Markers Useful in Red Clover (Trifolium pratense) Breeding.</title>
        <authorList>
            <person name="Istvanek J."/>
            <person name="Dluhosova J."/>
            <person name="Dluhos P."/>
            <person name="Patkova L."/>
            <person name="Nedelnik J."/>
            <person name="Repkova J."/>
        </authorList>
    </citation>
    <scope>NUCLEOTIDE SEQUENCE [LARGE SCALE GENOMIC DNA]</scope>
    <source>
        <strain evidence="3">cv. Tatra</strain>
        <tissue evidence="2">Young leaves</tissue>
    </source>
</reference>
<dbReference type="Proteomes" id="UP000236291">
    <property type="component" value="Unassembled WGS sequence"/>
</dbReference>
<keyword evidence="2" id="KW-0547">Nucleotide-binding</keyword>